<evidence type="ECO:0000313" key="3">
    <source>
        <dbReference type="EMBL" id="QXV91550.1"/>
    </source>
</evidence>
<name>A0A8F7KPE8_KLEPN</name>
<dbReference type="EMBL" id="MW911670">
    <property type="protein sequence ID" value="QXV91248.1"/>
    <property type="molecule type" value="Genomic_DNA"/>
</dbReference>
<dbReference type="EMBL" id="MW911666">
    <property type="protein sequence ID" value="QXV89213.1"/>
    <property type="molecule type" value="Genomic_DNA"/>
</dbReference>
<protein>
    <submittedName>
        <fullName evidence="1">Uncharacterized protein</fullName>
    </submittedName>
</protein>
<sequence length="50" mass="5937">MLSPLFQKLLFDKTCVRGRRQSLRGEGRNYFYLIVQIIDAQPVMLIPVRR</sequence>
<geneLocation type="plasmid" evidence="2">
    <name>phvKpST395_NDM-1_2512</name>
</geneLocation>
<evidence type="ECO:0000313" key="1">
    <source>
        <dbReference type="EMBL" id="QXV89213.1"/>
    </source>
</evidence>
<proteinExistence type="predicted"/>
<geneLocation type="plasmid" evidence="1">
    <name>phvKpST395_NDM-1_1971</name>
</geneLocation>
<organism evidence="1">
    <name type="scientific">Klebsiella pneumoniae subsp. pneumoniae</name>
    <dbReference type="NCBI Taxonomy" id="72407"/>
    <lineage>
        <taxon>Bacteria</taxon>
        <taxon>Pseudomonadati</taxon>
        <taxon>Pseudomonadota</taxon>
        <taxon>Gammaproteobacteria</taxon>
        <taxon>Enterobacterales</taxon>
        <taxon>Enterobacteriaceae</taxon>
        <taxon>Klebsiella/Raoultella group</taxon>
        <taxon>Klebsiella</taxon>
        <taxon>Klebsiella pneumoniae complex</taxon>
    </lineage>
</organism>
<accession>A0A8F7KPE8</accession>
<geneLocation type="plasmid" evidence="3">
    <name>phvKpST147_NDM-1_2566</name>
</geneLocation>
<dbReference type="EMBL" id="MW911671">
    <property type="protein sequence ID" value="QXV91550.1"/>
    <property type="molecule type" value="Genomic_DNA"/>
</dbReference>
<evidence type="ECO:0000313" key="2">
    <source>
        <dbReference type="EMBL" id="QXV91248.1"/>
    </source>
</evidence>
<reference evidence="1" key="1">
    <citation type="journal article" date="2021" name="Antibiotics">
        <title>Emergence of Hybrid Resistance and Virulence Plasmids Harboring New Delhi Metallo-beta-Lactamase in Klebsiella pneumoniae in Russia.</title>
        <authorList>
            <person name="Starkova P."/>
            <person name="Lazareva I."/>
            <person name="Avdeeva A."/>
            <person name="Sulian O."/>
            <person name="Likholetova D."/>
            <person name="Ageevets V."/>
            <person name="Lebedeva M."/>
            <person name="Gostev V."/>
            <person name="Sopova J."/>
            <person name="Sidorenko S."/>
        </authorList>
    </citation>
    <scope>NUCLEOTIDE SEQUENCE</scope>
    <source>
        <plasmid evidence="3">phvKpST147_NDM-1_2566</plasmid>
        <plasmid evidence="1">phvKpST395_NDM-1_1971</plasmid>
        <plasmid evidence="2">phvKpST395_NDM-1_2512</plasmid>
    </source>
</reference>
<keyword evidence="1" id="KW-0614">Plasmid</keyword>
<dbReference type="AlphaFoldDB" id="A0A8F7KPE8"/>